<dbReference type="GO" id="GO:0005829">
    <property type="term" value="C:cytosol"/>
    <property type="evidence" value="ECO:0007669"/>
    <property type="project" value="GOC"/>
</dbReference>
<dbReference type="Proteomes" id="UP000092461">
    <property type="component" value="Unassembled WGS sequence"/>
</dbReference>
<dbReference type="GO" id="GO:0000139">
    <property type="term" value="C:Golgi membrane"/>
    <property type="evidence" value="ECO:0007669"/>
    <property type="project" value="UniProtKB-SubCell"/>
</dbReference>
<dbReference type="SUPFAM" id="SSF47661">
    <property type="entry name" value="t-snare proteins"/>
    <property type="match status" value="1"/>
</dbReference>
<evidence type="ECO:0000256" key="4">
    <source>
        <dbReference type="ARBA" id="ARBA00022692"/>
    </source>
</evidence>
<comment type="subunit">
    <text evidence="11">Interacts with distinct SNARE complexes that contain either STX5 or STX6. Interacts with NAPA and, to a lesser extent, with NAPG. Identified in a complex containing STX6, STX12, VAMP4 and VTI1A.</text>
</comment>
<dbReference type="GO" id="GO:0005484">
    <property type="term" value="F:SNAP receptor activity"/>
    <property type="evidence" value="ECO:0007669"/>
    <property type="project" value="TreeGrafter"/>
</dbReference>
<dbReference type="Gene3D" id="1.20.58.400">
    <property type="entry name" value="t-snare proteins"/>
    <property type="match status" value="1"/>
</dbReference>
<feature type="coiled-coil region" evidence="15">
    <location>
        <begin position="38"/>
        <end position="87"/>
    </location>
</feature>
<evidence type="ECO:0000256" key="3">
    <source>
        <dbReference type="ARBA" id="ARBA00022448"/>
    </source>
</evidence>
<dbReference type="GO" id="GO:0048280">
    <property type="term" value="P:vesicle fusion with Golgi apparatus"/>
    <property type="evidence" value="ECO:0007669"/>
    <property type="project" value="TreeGrafter"/>
</dbReference>
<dbReference type="GO" id="GO:0042147">
    <property type="term" value="P:retrograde transport, endosome to Golgi"/>
    <property type="evidence" value="ECO:0007669"/>
    <property type="project" value="TreeGrafter"/>
</dbReference>
<evidence type="ECO:0000256" key="13">
    <source>
        <dbReference type="ARBA" id="ARBA00081711"/>
    </source>
</evidence>
<organism evidence="17 18">
    <name type="scientific">Lutzomyia longipalpis</name>
    <name type="common">Sand fly</name>
    <dbReference type="NCBI Taxonomy" id="7200"/>
    <lineage>
        <taxon>Eukaryota</taxon>
        <taxon>Metazoa</taxon>
        <taxon>Ecdysozoa</taxon>
        <taxon>Arthropoda</taxon>
        <taxon>Hexapoda</taxon>
        <taxon>Insecta</taxon>
        <taxon>Pterygota</taxon>
        <taxon>Neoptera</taxon>
        <taxon>Endopterygota</taxon>
        <taxon>Diptera</taxon>
        <taxon>Nematocera</taxon>
        <taxon>Psychodoidea</taxon>
        <taxon>Psychodidae</taxon>
        <taxon>Lutzomyia</taxon>
        <taxon>Lutzomyia</taxon>
    </lineage>
</organism>
<sequence>MALLVEDYEQQYSALIAKITAQISHLNIAPKSSRNELIQTITTNCEEARELLEQISLEIRDAPPEQRSGLSNRVSCYEVELKRLQQEFTKCKNSSAGASNFESDDDFDEIGFQDDAKRRLLDNSERLERTGKHLEEGYRIVLETEALGTNILQDLSTQRETIQRSRSRVQQMDVELGKSSRILNFMMMRSLKEK</sequence>
<dbReference type="SUPFAM" id="SSF58038">
    <property type="entry name" value="SNARE fusion complex"/>
    <property type="match status" value="1"/>
</dbReference>
<feature type="domain" description="T-SNARE coiled-coil homology" evidence="16">
    <location>
        <begin position="119"/>
        <end position="186"/>
    </location>
</feature>
<keyword evidence="18" id="KW-1185">Reference proteome</keyword>
<dbReference type="GO" id="GO:0006891">
    <property type="term" value="P:intra-Golgi vesicle-mediated transport"/>
    <property type="evidence" value="ECO:0007669"/>
    <property type="project" value="TreeGrafter"/>
</dbReference>
<keyword evidence="5" id="KW-0653">Protein transport</keyword>
<dbReference type="EnsemblMetazoa" id="LLOJ008050-RA">
    <property type="protein sequence ID" value="LLOJ008050-PA"/>
    <property type="gene ID" value="LLOJ008050"/>
</dbReference>
<dbReference type="GO" id="GO:0005789">
    <property type="term" value="C:endoplasmic reticulum membrane"/>
    <property type="evidence" value="ECO:0007669"/>
    <property type="project" value="TreeGrafter"/>
</dbReference>
<dbReference type="FunFam" id="1.20.5.110:FF:000078">
    <property type="entry name" value="Vesicle transport through interaction with t-SNAREs 1A"/>
    <property type="match status" value="1"/>
</dbReference>
<comment type="similarity">
    <text evidence="2">Belongs to the VTI1 family.</text>
</comment>
<comment type="subcellular location">
    <subcellularLocation>
        <location evidence="10">Endomembrane system</location>
        <topology evidence="10">Single-pass type IV membrane protein</topology>
    </subcellularLocation>
    <subcellularLocation>
        <location evidence="1">Golgi apparatus membrane</location>
        <topology evidence="1">Single-pass membrane protein</topology>
    </subcellularLocation>
</comment>
<keyword evidence="7" id="KW-0333">Golgi apparatus</keyword>
<dbReference type="GO" id="GO:0006896">
    <property type="term" value="P:Golgi to vacuole transport"/>
    <property type="evidence" value="ECO:0007669"/>
    <property type="project" value="TreeGrafter"/>
</dbReference>
<dbReference type="Pfam" id="PF12352">
    <property type="entry name" value="V-SNARE_C"/>
    <property type="match status" value="1"/>
</dbReference>
<dbReference type="EMBL" id="AJWK01027095">
    <property type="status" value="NOT_ANNOTATED_CDS"/>
    <property type="molecule type" value="Genomic_DNA"/>
</dbReference>
<evidence type="ECO:0000256" key="2">
    <source>
        <dbReference type="ARBA" id="ARBA00006108"/>
    </source>
</evidence>
<evidence type="ECO:0000259" key="16">
    <source>
        <dbReference type="SMART" id="SM00397"/>
    </source>
</evidence>
<dbReference type="VEuPathDB" id="VectorBase:LLOJ008050"/>
<evidence type="ECO:0000256" key="7">
    <source>
        <dbReference type="ARBA" id="ARBA00023034"/>
    </source>
</evidence>
<evidence type="ECO:0000256" key="15">
    <source>
        <dbReference type="SAM" id="Coils"/>
    </source>
</evidence>
<keyword evidence="6" id="KW-1133">Transmembrane helix</keyword>
<evidence type="ECO:0000256" key="10">
    <source>
        <dbReference type="ARBA" id="ARBA00046280"/>
    </source>
</evidence>
<dbReference type="CDD" id="cd15891">
    <property type="entry name" value="SNARE_Vti1a"/>
    <property type="match status" value="1"/>
</dbReference>
<evidence type="ECO:0000256" key="5">
    <source>
        <dbReference type="ARBA" id="ARBA00022927"/>
    </source>
</evidence>
<dbReference type="Pfam" id="PF05008">
    <property type="entry name" value="V-SNARE"/>
    <property type="match status" value="1"/>
</dbReference>
<dbReference type="FunFam" id="1.20.58.400:FF:000001">
    <property type="entry name" value="Vesicle transport through interaction with t-SNAREs homolog 1A"/>
    <property type="match status" value="1"/>
</dbReference>
<keyword evidence="9" id="KW-0472">Membrane</keyword>
<dbReference type="GO" id="GO:0031902">
    <property type="term" value="C:late endosome membrane"/>
    <property type="evidence" value="ECO:0007669"/>
    <property type="project" value="TreeGrafter"/>
</dbReference>
<dbReference type="AlphaFoldDB" id="A0A1B0CT51"/>
<dbReference type="InterPro" id="IPR010989">
    <property type="entry name" value="SNARE"/>
</dbReference>
<evidence type="ECO:0000256" key="14">
    <source>
        <dbReference type="ARBA" id="ARBA00082368"/>
    </source>
</evidence>
<accession>A0A1B0CT51</accession>
<keyword evidence="4" id="KW-0812">Transmembrane</keyword>
<dbReference type="GO" id="GO:0012507">
    <property type="term" value="C:ER to Golgi transport vesicle membrane"/>
    <property type="evidence" value="ECO:0007669"/>
    <property type="project" value="TreeGrafter"/>
</dbReference>
<evidence type="ECO:0000256" key="8">
    <source>
        <dbReference type="ARBA" id="ARBA00023054"/>
    </source>
</evidence>
<dbReference type="Gene3D" id="1.20.5.110">
    <property type="match status" value="1"/>
</dbReference>
<dbReference type="GO" id="GO:0000149">
    <property type="term" value="F:SNARE binding"/>
    <property type="evidence" value="ECO:0007669"/>
    <property type="project" value="TreeGrafter"/>
</dbReference>
<dbReference type="InterPro" id="IPR007705">
    <property type="entry name" value="Vesicle_trsprt_v-SNARE_N"/>
</dbReference>
<dbReference type="InterPro" id="IPR038407">
    <property type="entry name" value="v-SNARE_N_sf"/>
</dbReference>
<dbReference type="InterPro" id="IPR000727">
    <property type="entry name" value="T_SNARE_dom"/>
</dbReference>
<evidence type="ECO:0000256" key="11">
    <source>
        <dbReference type="ARBA" id="ARBA00065755"/>
    </source>
</evidence>
<name>A0A1B0CT51_LUTLO</name>
<dbReference type="GO" id="GO:0016236">
    <property type="term" value="P:macroautophagy"/>
    <property type="evidence" value="ECO:0007669"/>
    <property type="project" value="TreeGrafter"/>
</dbReference>
<protein>
    <recommendedName>
        <fullName evidence="12">Vesicle transport through interaction with t-SNAREs homolog 1A</fullName>
    </recommendedName>
    <alternativeName>
        <fullName evidence="14">Vesicle transport v-SNARE protein Vti1-like 2</fullName>
    </alternativeName>
    <alternativeName>
        <fullName evidence="13">Vti1-rp2</fullName>
    </alternativeName>
</protein>
<dbReference type="PANTHER" id="PTHR21230">
    <property type="entry name" value="VESICLE TRANSPORT V-SNARE PROTEIN VTI1-RELATED"/>
    <property type="match status" value="1"/>
</dbReference>
<dbReference type="GO" id="GO:0031201">
    <property type="term" value="C:SNARE complex"/>
    <property type="evidence" value="ECO:0007669"/>
    <property type="project" value="TreeGrafter"/>
</dbReference>
<evidence type="ECO:0000256" key="1">
    <source>
        <dbReference type="ARBA" id="ARBA00004194"/>
    </source>
</evidence>
<reference evidence="17" key="1">
    <citation type="submission" date="2020-05" db="UniProtKB">
        <authorList>
            <consortium name="EnsemblMetazoa"/>
        </authorList>
    </citation>
    <scope>IDENTIFICATION</scope>
    <source>
        <strain evidence="17">Jacobina</strain>
    </source>
</reference>
<evidence type="ECO:0000313" key="17">
    <source>
        <dbReference type="EnsemblMetazoa" id="LLOJ008050-PA"/>
    </source>
</evidence>
<evidence type="ECO:0000313" key="18">
    <source>
        <dbReference type="Proteomes" id="UP000092461"/>
    </source>
</evidence>
<evidence type="ECO:0000256" key="9">
    <source>
        <dbReference type="ARBA" id="ARBA00023136"/>
    </source>
</evidence>
<dbReference type="VEuPathDB" id="VectorBase:LLONM1_005518"/>
<evidence type="ECO:0000256" key="6">
    <source>
        <dbReference type="ARBA" id="ARBA00022989"/>
    </source>
</evidence>
<dbReference type="PANTHER" id="PTHR21230:SF26">
    <property type="entry name" value="VESICLE TRANSPORT THROUGH INTERACTION WITH T-SNARES HOMOLOG 1A"/>
    <property type="match status" value="1"/>
</dbReference>
<evidence type="ECO:0000256" key="12">
    <source>
        <dbReference type="ARBA" id="ARBA00071612"/>
    </source>
</evidence>
<keyword evidence="8 15" id="KW-0175">Coiled coil</keyword>
<dbReference type="GO" id="GO:0006886">
    <property type="term" value="P:intracellular protein transport"/>
    <property type="evidence" value="ECO:0007669"/>
    <property type="project" value="InterPro"/>
</dbReference>
<dbReference type="SMART" id="SM00397">
    <property type="entry name" value="t_SNARE"/>
    <property type="match status" value="1"/>
</dbReference>
<keyword evidence="3" id="KW-0813">Transport</keyword>
<proteinExistence type="inferred from homology"/>